<keyword evidence="3" id="KW-1185">Reference proteome</keyword>
<gene>
    <name evidence="2" type="ORF">SAMN04488021_10977</name>
</gene>
<feature type="signal peptide" evidence="1">
    <location>
        <begin position="1"/>
        <end position="20"/>
    </location>
</feature>
<dbReference type="STRING" id="34004.SAMN04488021_10977"/>
<evidence type="ECO:0000313" key="3">
    <source>
        <dbReference type="Proteomes" id="UP000183635"/>
    </source>
</evidence>
<evidence type="ECO:0000313" key="2">
    <source>
        <dbReference type="EMBL" id="SFH38836.1"/>
    </source>
</evidence>
<dbReference type="EMBL" id="FOPU01000009">
    <property type="protein sequence ID" value="SFH38836.1"/>
    <property type="molecule type" value="Genomic_DNA"/>
</dbReference>
<dbReference type="AlphaFoldDB" id="A0A1I2ZMJ7"/>
<dbReference type="OrthoDB" id="7872937at2"/>
<dbReference type="Proteomes" id="UP000183635">
    <property type="component" value="Unassembled WGS sequence"/>
</dbReference>
<keyword evidence="1" id="KW-0732">Signal</keyword>
<protein>
    <submittedName>
        <fullName evidence="2">Uncharacterized protein</fullName>
    </submittedName>
</protein>
<reference evidence="2 3" key="1">
    <citation type="submission" date="2016-10" db="EMBL/GenBank/DDBJ databases">
        <authorList>
            <person name="de Groot N.N."/>
        </authorList>
    </citation>
    <scope>NUCLEOTIDE SEQUENCE [LARGE SCALE GENOMIC DNA]</scope>
    <source>
        <strain evidence="2 3">DSM 8537</strain>
    </source>
</reference>
<dbReference type="RefSeq" id="WP_139218073.1">
    <property type="nucleotide sequence ID" value="NZ_CBCRYP010000009.1"/>
</dbReference>
<sequence>MKRLLLAAGLVLLAMHGAQALTKDQKREQMIAATLPPEDRPGIFLVFPTEAGGFQSTFQIVYFPEEVGEKQVQARIARICAAHRNAQVDGRLHVWRPSKPDAVKLADGRQRPAMKTTLSCFAR</sequence>
<organism evidence="2 3">
    <name type="scientific">Paracoccus aminovorans</name>
    <dbReference type="NCBI Taxonomy" id="34004"/>
    <lineage>
        <taxon>Bacteria</taxon>
        <taxon>Pseudomonadati</taxon>
        <taxon>Pseudomonadota</taxon>
        <taxon>Alphaproteobacteria</taxon>
        <taxon>Rhodobacterales</taxon>
        <taxon>Paracoccaceae</taxon>
        <taxon>Paracoccus</taxon>
    </lineage>
</organism>
<name>A0A1I2ZMJ7_9RHOB</name>
<evidence type="ECO:0000256" key="1">
    <source>
        <dbReference type="SAM" id="SignalP"/>
    </source>
</evidence>
<feature type="chain" id="PRO_5010253229" evidence="1">
    <location>
        <begin position="21"/>
        <end position="123"/>
    </location>
</feature>
<proteinExistence type="predicted"/>
<accession>A0A1I2ZMJ7</accession>